<dbReference type="Pfam" id="PF17103">
    <property type="entry name" value="Stealth_CR4"/>
    <property type="match status" value="1"/>
</dbReference>
<dbReference type="EMBL" id="BNDW01000004">
    <property type="protein sequence ID" value="GHI20033.1"/>
    <property type="molecule type" value="Genomic_DNA"/>
</dbReference>
<dbReference type="InterPro" id="IPR031356">
    <property type="entry name" value="Stealth_CR4"/>
</dbReference>
<evidence type="ECO:0000256" key="3">
    <source>
        <dbReference type="ARBA" id="ARBA00023169"/>
    </source>
</evidence>
<dbReference type="InterPro" id="IPR031358">
    <property type="entry name" value="Stealth_CR1"/>
</dbReference>
<reference evidence="8" key="1">
    <citation type="submission" date="2024-05" db="EMBL/GenBank/DDBJ databases">
        <title>Whole genome shotgun sequence of Streptomyces hydrogenans NBRC 13475.</title>
        <authorList>
            <person name="Komaki H."/>
            <person name="Tamura T."/>
        </authorList>
    </citation>
    <scope>NUCLEOTIDE SEQUENCE</scope>
    <source>
        <strain evidence="8">NBRC 13475</strain>
    </source>
</reference>
<name>A0ABQ3P4U1_9ACTN</name>
<dbReference type="PANTHER" id="PTHR24045">
    <property type="match status" value="1"/>
</dbReference>
<dbReference type="Pfam" id="PF17101">
    <property type="entry name" value="Stealth_CR1"/>
    <property type="match status" value="1"/>
</dbReference>
<sequence>MKVTFLLHAVDVLGDPERAVLHQASELAAHHEVSVLSLFKARRRRFTPYDGRVPVTFLVEGAGPQQTPVREGGPDEALAAALAARPSELVERRWDDGHNRLSDIEAEYALTTLDTDVLVTTTPGLMVLAARFAPAETLLVHLEQRASEVAEATALEPLLRHTAGFDAVVLPGARAHEWYAETFGAAAPRLQVVPPALPEGFRPRSTLQTRIVTLAARLEENSGVDAALDAWARVSPLHPTWTLRILGDGPLGGALRRRRDQLGLHGTVQLVGESTHPAEEWAKASIALTTTRTDAVGHSLMEAQAAGVPVVGFDSPGVLRDVVADGRTGLLVPVDDTELLADRLVRLVQDDRLRLGLGSAAAEEAVRHAPAEATARWEQLLSALAAERAAGGRPAAKAARAAAQALLGGNDGAARAAAPAPQGTARNRAFKEAEERLLKRDRGLVRDGGQVCRVIDAESPFDIAQTNLALTADALEAAGVPYFLARDTKIRHSVAVHADYRDAVLKALADRFPDGPVYVGLLNDADTTIATTLAQRAADLVGTECSGVRVYAPVVSATGTLRLGATYGCLVSFWYHDKEEPHFFHSPRRTLIGQRVPRASMRRMPAVLGGRTYPTVEPYTHTLHHDVPFPIDAVYTWVDGSDVNWLERKNAVLASMGIVTEDAATSAARFRNRDELRFSLRSLDMYAPWIRNIYLVTDQQVPPWLDTRHPRVRVVDHTEIFGGEGALPTYNSHAIESRLHHIDGLAEHFLYFNDDVFAARPIQPSLFFLGNGAAKHFMSSNAIPMGPALEGDEFSRIAAKNNRDLIQGMFGQTLVNSFIHAPHPLRRSVMADLETHFPDALRRTAHNRLRDPSDVSVASSLHHYFGYHTGRSVPGRISSGFVNVGLSEQVKKLNGLLASRPNDVFCLNDFHDGDVSEDEQDATLAAFLPSYFPIASQFETGSPRNEHFHAGRIAAWPL</sequence>
<evidence type="ECO:0000313" key="9">
    <source>
        <dbReference type="Proteomes" id="UP001052739"/>
    </source>
</evidence>
<evidence type="ECO:0000259" key="4">
    <source>
        <dbReference type="Pfam" id="PF11380"/>
    </source>
</evidence>
<proteinExistence type="inferred from homology"/>
<evidence type="ECO:0000256" key="1">
    <source>
        <dbReference type="ARBA" id="ARBA00007583"/>
    </source>
</evidence>
<dbReference type="Pfam" id="PF11380">
    <property type="entry name" value="Stealth_CR2"/>
    <property type="match status" value="1"/>
</dbReference>
<dbReference type="Gene3D" id="3.40.50.2000">
    <property type="entry name" value="Glycogen Phosphorylase B"/>
    <property type="match status" value="2"/>
</dbReference>
<dbReference type="Proteomes" id="UP001052739">
    <property type="component" value="Unassembled WGS sequence"/>
</dbReference>
<organism evidence="8 9">
    <name type="scientific">Streptomyces hydrogenans</name>
    <dbReference type="NCBI Taxonomy" id="1873719"/>
    <lineage>
        <taxon>Bacteria</taxon>
        <taxon>Bacillati</taxon>
        <taxon>Actinomycetota</taxon>
        <taxon>Actinomycetes</taxon>
        <taxon>Kitasatosporales</taxon>
        <taxon>Streptomycetaceae</taxon>
        <taxon>Streptomyces</taxon>
    </lineage>
</organism>
<dbReference type="InterPro" id="IPR021520">
    <property type="entry name" value="Stealth_CR2"/>
</dbReference>
<feature type="domain" description="Stealth protein CR2 conserved region 2" evidence="4">
    <location>
        <begin position="669"/>
        <end position="774"/>
    </location>
</feature>
<evidence type="ECO:0000313" key="8">
    <source>
        <dbReference type="EMBL" id="GHI20033.1"/>
    </source>
</evidence>
<feature type="domain" description="Stealth protein CR1 conserved region 1" evidence="5">
    <location>
        <begin position="629"/>
        <end position="656"/>
    </location>
</feature>
<dbReference type="Pfam" id="PF13692">
    <property type="entry name" value="Glyco_trans_1_4"/>
    <property type="match status" value="1"/>
</dbReference>
<evidence type="ECO:0000256" key="2">
    <source>
        <dbReference type="ARBA" id="ARBA00022679"/>
    </source>
</evidence>
<keyword evidence="9" id="KW-1185">Reference proteome</keyword>
<gene>
    <name evidence="8" type="ORF">Shyd_14040</name>
</gene>
<evidence type="ECO:0000259" key="5">
    <source>
        <dbReference type="Pfam" id="PF17101"/>
    </source>
</evidence>
<evidence type="ECO:0000259" key="7">
    <source>
        <dbReference type="Pfam" id="PF17103"/>
    </source>
</evidence>
<dbReference type="RefSeq" id="WP_226651419.1">
    <property type="nucleotide sequence ID" value="NZ_BNDW01000004.1"/>
</dbReference>
<dbReference type="InterPro" id="IPR047141">
    <property type="entry name" value="Stealth"/>
</dbReference>
<dbReference type="InterPro" id="IPR031357">
    <property type="entry name" value="Stealth_CR3"/>
</dbReference>
<keyword evidence="2" id="KW-0808">Transferase</keyword>
<feature type="domain" description="Stealth protein CR4 conserved region 4" evidence="7">
    <location>
        <begin position="895"/>
        <end position="948"/>
    </location>
</feature>
<dbReference type="Pfam" id="PF17102">
    <property type="entry name" value="Stealth_CR3"/>
    <property type="match status" value="1"/>
</dbReference>
<dbReference type="SUPFAM" id="SSF53756">
    <property type="entry name" value="UDP-Glycosyltransferase/glycogen phosphorylase"/>
    <property type="match status" value="1"/>
</dbReference>
<keyword evidence="3" id="KW-0270">Exopolysaccharide synthesis</keyword>
<dbReference type="PANTHER" id="PTHR24045:SF0">
    <property type="entry name" value="N-ACETYLGLUCOSAMINE-1-PHOSPHOTRANSFERASE SUBUNITS ALPHA_BETA"/>
    <property type="match status" value="1"/>
</dbReference>
<feature type="domain" description="Stealth protein CR3 conserved region 3" evidence="6">
    <location>
        <begin position="820"/>
        <end position="866"/>
    </location>
</feature>
<protein>
    <submittedName>
        <fullName evidence="8">Exopolysaccharide phosphotransferase</fullName>
    </submittedName>
</protein>
<evidence type="ECO:0000259" key="6">
    <source>
        <dbReference type="Pfam" id="PF17102"/>
    </source>
</evidence>
<comment type="similarity">
    <text evidence="1">Belongs to the stealth family.</text>
</comment>
<comment type="caution">
    <text evidence="8">The sequence shown here is derived from an EMBL/GenBank/DDBJ whole genome shotgun (WGS) entry which is preliminary data.</text>
</comment>
<accession>A0ABQ3P4U1</accession>